<keyword evidence="6 9" id="KW-0275">Fatty acid biosynthesis</keyword>
<protein>
    <recommendedName>
        <fullName evidence="9">Beta-ketoacyl-[acyl-carrier-protein] synthase III</fullName>
        <shortName evidence="9">Beta-ketoacyl-ACP synthase III</shortName>
        <shortName evidence="9">KAS III</shortName>
        <ecNumber evidence="9">2.3.1.180</ecNumber>
    </recommendedName>
    <alternativeName>
        <fullName evidence="9">3-oxoacyl-[acyl-carrier-protein] synthase 3</fullName>
    </alternativeName>
    <alternativeName>
        <fullName evidence="9">3-oxoacyl-[acyl-carrier-protein] synthase III</fullName>
    </alternativeName>
</protein>
<evidence type="ECO:0000256" key="7">
    <source>
        <dbReference type="ARBA" id="ARBA00023268"/>
    </source>
</evidence>
<dbReference type="CDD" id="cd00830">
    <property type="entry name" value="KAS_III"/>
    <property type="match status" value="1"/>
</dbReference>
<dbReference type="OrthoDB" id="9815506at2"/>
<evidence type="ECO:0000259" key="10">
    <source>
        <dbReference type="Pfam" id="PF08541"/>
    </source>
</evidence>
<keyword evidence="13" id="KW-1185">Reference proteome</keyword>
<dbReference type="InterPro" id="IPR004655">
    <property type="entry name" value="FabH"/>
</dbReference>
<comment type="subcellular location">
    <subcellularLocation>
        <location evidence="9">Cytoplasm</location>
    </subcellularLocation>
</comment>
<keyword evidence="7 9" id="KW-0511">Multifunctional enzyme</keyword>
<evidence type="ECO:0000313" key="13">
    <source>
        <dbReference type="Proteomes" id="UP000321386"/>
    </source>
</evidence>
<organism evidence="12 13">
    <name type="scientific">Cellulomonas persica</name>
    <dbReference type="NCBI Taxonomy" id="76861"/>
    <lineage>
        <taxon>Bacteria</taxon>
        <taxon>Bacillati</taxon>
        <taxon>Actinomycetota</taxon>
        <taxon>Actinomycetes</taxon>
        <taxon>Micrococcales</taxon>
        <taxon>Cellulomonadaceae</taxon>
        <taxon>Cellulomonas</taxon>
    </lineage>
</organism>
<dbReference type="SUPFAM" id="SSF53901">
    <property type="entry name" value="Thiolase-like"/>
    <property type="match status" value="1"/>
</dbReference>
<dbReference type="RefSeq" id="WP_146806028.1">
    <property type="nucleotide sequence ID" value="NZ_BJUA01000006.1"/>
</dbReference>
<evidence type="ECO:0000256" key="9">
    <source>
        <dbReference type="HAMAP-Rule" id="MF_01815"/>
    </source>
</evidence>
<comment type="subunit">
    <text evidence="9">Homodimer.</text>
</comment>
<dbReference type="UniPathway" id="UPA00094"/>
<comment type="pathway">
    <text evidence="9">Lipid metabolism; fatty acid biosynthesis.</text>
</comment>
<feature type="active site" evidence="9">
    <location>
        <position position="258"/>
    </location>
</feature>
<evidence type="ECO:0000256" key="2">
    <source>
        <dbReference type="ARBA" id="ARBA00022516"/>
    </source>
</evidence>
<dbReference type="EMBL" id="BJUA01000006">
    <property type="protein sequence ID" value="GEK17767.1"/>
    <property type="molecule type" value="Genomic_DNA"/>
</dbReference>
<feature type="active site" evidence="9">
    <location>
        <position position="124"/>
    </location>
</feature>
<dbReference type="NCBIfam" id="TIGR00747">
    <property type="entry name" value="fabH"/>
    <property type="match status" value="1"/>
</dbReference>
<evidence type="ECO:0000256" key="4">
    <source>
        <dbReference type="ARBA" id="ARBA00022832"/>
    </source>
</evidence>
<dbReference type="PANTHER" id="PTHR43091:SF1">
    <property type="entry name" value="BETA-KETOACYL-[ACYL-CARRIER-PROTEIN] SYNTHASE III, CHLOROPLASTIC"/>
    <property type="match status" value="1"/>
</dbReference>
<dbReference type="NCBIfam" id="NF006829">
    <property type="entry name" value="PRK09352.1"/>
    <property type="match status" value="1"/>
</dbReference>
<dbReference type="GO" id="GO:0005737">
    <property type="term" value="C:cytoplasm"/>
    <property type="evidence" value="ECO:0007669"/>
    <property type="project" value="UniProtKB-SubCell"/>
</dbReference>
<name>A0A510USW6_9CELL</name>
<evidence type="ECO:0000256" key="1">
    <source>
        <dbReference type="ARBA" id="ARBA00008642"/>
    </source>
</evidence>
<dbReference type="Gene3D" id="3.40.47.10">
    <property type="match status" value="2"/>
</dbReference>
<evidence type="ECO:0000256" key="8">
    <source>
        <dbReference type="ARBA" id="ARBA00023315"/>
    </source>
</evidence>
<evidence type="ECO:0000256" key="6">
    <source>
        <dbReference type="ARBA" id="ARBA00023160"/>
    </source>
</evidence>
<reference evidence="12 13" key="1">
    <citation type="submission" date="2019-07" db="EMBL/GenBank/DDBJ databases">
        <title>Whole genome shotgun sequence of Cellulomonas persica NBRC 101101.</title>
        <authorList>
            <person name="Hosoyama A."/>
            <person name="Uohara A."/>
            <person name="Ohji S."/>
            <person name="Ichikawa N."/>
        </authorList>
    </citation>
    <scope>NUCLEOTIDE SEQUENCE [LARGE SCALE GENOMIC DNA]</scope>
    <source>
        <strain evidence="12 13">NBRC 101101</strain>
    </source>
</reference>
<keyword evidence="9" id="KW-0963">Cytoplasm</keyword>
<dbReference type="InterPro" id="IPR013747">
    <property type="entry name" value="ACP_syn_III_C"/>
</dbReference>
<keyword evidence="5 9" id="KW-0443">Lipid metabolism</keyword>
<keyword evidence="4 9" id="KW-0276">Fatty acid metabolism</keyword>
<comment type="catalytic activity">
    <reaction evidence="9">
        <text>malonyl-[ACP] + acetyl-CoA + H(+) = 3-oxobutanoyl-[ACP] + CO2 + CoA</text>
        <dbReference type="Rhea" id="RHEA:12080"/>
        <dbReference type="Rhea" id="RHEA-COMP:9623"/>
        <dbReference type="Rhea" id="RHEA-COMP:9625"/>
        <dbReference type="ChEBI" id="CHEBI:15378"/>
        <dbReference type="ChEBI" id="CHEBI:16526"/>
        <dbReference type="ChEBI" id="CHEBI:57287"/>
        <dbReference type="ChEBI" id="CHEBI:57288"/>
        <dbReference type="ChEBI" id="CHEBI:78449"/>
        <dbReference type="ChEBI" id="CHEBI:78450"/>
        <dbReference type="EC" id="2.3.1.180"/>
    </reaction>
</comment>
<feature type="domain" description="Beta-ketoacyl-[acyl-carrier-protein] synthase III C-terminal" evidence="10">
    <location>
        <begin position="242"/>
        <end position="330"/>
    </location>
</feature>
<dbReference type="InterPro" id="IPR013751">
    <property type="entry name" value="ACP_syn_III_N"/>
</dbReference>
<feature type="domain" description="Beta-ketoacyl-[acyl-carrier-protein] synthase III N-terminal" evidence="11">
    <location>
        <begin position="118"/>
        <end position="195"/>
    </location>
</feature>
<comment type="function">
    <text evidence="9">Catalyzes the condensation reaction of fatty acid synthesis by the addition to an acyl acceptor of two carbons from malonyl-ACP. Catalyzes the first condensation reaction which initiates fatty acid synthesis and may therefore play a role in governing the total rate of fatty acid production. Possesses both acetoacetyl-ACP synthase and acetyl transacylase activities. Its substrate specificity determines the biosynthesis of branched-chain and/or straight-chain of fatty acids.</text>
</comment>
<comment type="caution">
    <text evidence="12">The sequence shown here is derived from an EMBL/GenBank/DDBJ whole genome shotgun (WGS) entry which is preliminary data.</text>
</comment>
<dbReference type="Pfam" id="PF08545">
    <property type="entry name" value="ACP_syn_III"/>
    <property type="match status" value="1"/>
</dbReference>
<keyword evidence="3 9" id="KW-0808">Transferase</keyword>
<feature type="active site" evidence="9">
    <location>
        <position position="289"/>
    </location>
</feature>
<dbReference type="Proteomes" id="UP000321386">
    <property type="component" value="Unassembled WGS sequence"/>
</dbReference>
<dbReference type="HAMAP" id="MF_01815">
    <property type="entry name" value="FabH"/>
    <property type="match status" value="1"/>
</dbReference>
<evidence type="ECO:0000259" key="11">
    <source>
        <dbReference type="Pfam" id="PF08545"/>
    </source>
</evidence>
<gene>
    <name evidence="9" type="primary">fabH</name>
    <name evidence="12" type="ORF">CPE01_15000</name>
</gene>
<evidence type="ECO:0000256" key="5">
    <source>
        <dbReference type="ARBA" id="ARBA00023098"/>
    </source>
</evidence>
<dbReference type="GO" id="GO:0006633">
    <property type="term" value="P:fatty acid biosynthetic process"/>
    <property type="evidence" value="ECO:0007669"/>
    <property type="project" value="UniProtKB-UniRule"/>
</dbReference>
<evidence type="ECO:0000313" key="12">
    <source>
        <dbReference type="EMBL" id="GEK17767.1"/>
    </source>
</evidence>
<proteinExistence type="inferred from homology"/>
<feature type="region of interest" description="ACP-binding" evidence="9">
    <location>
        <begin position="259"/>
        <end position="263"/>
    </location>
</feature>
<dbReference type="GO" id="GO:0004315">
    <property type="term" value="F:3-oxoacyl-[acyl-carrier-protein] synthase activity"/>
    <property type="evidence" value="ECO:0007669"/>
    <property type="project" value="InterPro"/>
</dbReference>
<keyword evidence="2 9" id="KW-0444">Lipid biosynthesis</keyword>
<dbReference type="InterPro" id="IPR016039">
    <property type="entry name" value="Thiolase-like"/>
</dbReference>
<dbReference type="AlphaFoldDB" id="A0A510USW6"/>
<accession>A0A510USW6</accession>
<dbReference type="EC" id="2.3.1.180" evidence="9"/>
<comment type="similarity">
    <text evidence="1 9">Belongs to the thiolase-like superfamily. FabH family.</text>
</comment>
<dbReference type="Pfam" id="PF08541">
    <property type="entry name" value="ACP_syn_III_C"/>
    <property type="match status" value="1"/>
</dbReference>
<evidence type="ECO:0000256" key="3">
    <source>
        <dbReference type="ARBA" id="ARBA00022679"/>
    </source>
</evidence>
<dbReference type="GO" id="GO:0033818">
    <property type="term" value="F:beta-ketoacyl-acyl-carrier-protein synthase III activity"/>
    <property type="evidence" value="ECO:0007669"/>
    <property type="project" value="UniProtKB-UniRule"/>
</dbReference>
<dbReference type="PANTHER" id="PTHR43091">
    <property type="entry name" value="3-OXOACYL-[ACYL-CARRIER-PROTEIN] SYNTHASE"/>
    <property type="match status" value="1"/>
</dbReference>
<comment type="domain">
    <text evidence="9">The last Arg residue of the ACP-binding site is essential for the weak association between ACP/AcpP and FabH.</text>
</comment>
<sequence>MTRPTLTQSTGPAHTRILGIGGVRGEHLVTNDDIAGPIDSSDEWIRQRTGIVTRARAGADTDVLDLAERAAREAIANAGLTGADIDAVILSTVTYFHQTPAGAAIIADRIGATPAAAFDISAACAGYCYGIGQADALVRAGSARHVLVIGAEKMSDFIDPTDRSISFLLGDGAGAVVIGPSDTPGIGPTIWGSDGSQAQTIRQTHSWKDTQTGAGWPTLRQEGQSVFKWAVWQMAPVAQKALDAAGVTADDIEAFIPHQANMRIIDQMIKQLKLPSTVVVGRDIADTGNTSAASIPLATERLLREGQVASGALALQIGFGAGLVYAAQVVVLP</sequence>
<keyword evidence="8 9" id="KW-0012">Acyltransferase</keyword>